<evidence type="ECO:0000313" key="2">
    <source>
        <dbReference type="Proteomes" id="UP001501175"/>
    </source>
</evidence>
<proteinExistence type="predicted"/>
<reference evidence="2" key="1">
    <citation type="journal article" date="2019" name="Int. J. Syst. Evol. Microbiol.">
        <title>The Global Catalogue of Microorganisms (GCM) 10K type strain sequencing project: providing services to taxonomists for standard genome sequencing and annotation.</title>
        <authorList>
            <consortium name="The Broad Institute Genomics Platform"/>
            <consortium name="The Broad Institute Genome Sequencing Center for Infectious Disease"/>
            <person name="Wu L."/>
            <person name="Ma J."/>
        </authorList>
    </citation>
    <scope>NUCLEOTIDE SEQUENCE [LARGE SCALE GENOMIC DNA]</scope>
    <source>
        <strain evidence="2">JCM 17927</strain>
    </source>
</reference>
<evidence type="ECO:0000313" key="1">
    <source>
        <dbReference type="EMBL" id="GAA4459855.1"/>
    </source>
</evidence>
<gene>
    <name evidence="1" type="ORF">GCM10023189_34080</name>
</gene>
<comment type="caution">
    <text evidence="1">The sequence shown here is derived from an EMBL/GenBank/DDBJ whole genome shotgun (WGS) entry which is preliminary data.</text>
</comment>
<organism evidence="1 2">
    <name type="scientific">Nibrella saemangeumensis</name>
    <dbReference type="NCBI Taxonomy" id="1084526"/>
    <lineage>
        <taxon>Bacteria</taxon>
        <taxon>Pseudomonadati</taxon>
        <taxon>Bacteroidota</taxon>
        <taxon>Cytophagia</taxon>
        <taxon>Cytophagales</taxon>
        <taxon>Spirosomataceae</taxon>
        <taxon>Nibrella</taxon>
    </lineage>
</organism>
<sequence>MACGNYEDKLPTPTIQNGAHFVARPDPMPTAVTAANITTLPIALTTAQGATMSFTTESLNANEIEKVDAYVSHVRSTTETPAATAPITGRTLVKTITTFGGKEQIPVSELIAKSGRTTATLQANDRLRVRFVATMKDGRVFSWLNSGPAIINNPLGTTFTPLLDVVLQ</sequence>
<dbReference type="Proteomes" id="UP001501175">
    <property type="component" value="Unassembled WGS sequence"/>
</dbReference>
<accession>A0ABP8N1T2</accession>
<name>A0ABP8N1T2_9BACT</name>
<keyword evidence="2" id="KW-1185">Reference proteome</keyword>
<dbReference type="EMBL" id="BAABHD010000032">
    <property type="protein sequence ID" value="GAA4459855.1"/>
    <property type="molecule type" value="Genomic_DNA"/>
</dbReference>
<protein>
    <submittedName>
        <fullName evidence="1">Uncharacterized protein</fullName>
    </submittedName>
</protein>